<dbReference type="InterPro" id="IPR024047">
    <property type="entry name" value="MM3350-like_sf"/>
</dbReference>
<dbReference type="SUPFAM" id="SSF159941">
    <property type="entry name" value="MM3350-like"/>
    <property type="match status" value="1"/>
</dbReference>
<name>A0A8T4GC89_9EURY</name>
<dbReference type="Gene3D" id="3.10.290.30">
    <property type="entry name" value="MM3350-like"/>
    <property type="match status" value="1"/>
</dbReference>
<dbReference type="AlphaFoldDB" id="A0A8T4GC89"/>
<keyword evidence="2" id="KW-1185">Reference proteome</keyword>
<sequence>MIRGDCFHCGEAYTKHGMSRHLRACLPESPGESTLHLRVAGARRTDYWLHLAVEADATLATLDSFLRRFWLECCGHMSAFTVGDTWYERPYSDDDPPIGSGTTRRSMDVSIGSVAGSADGEFDYEYDFGSTTALEIRVVDADGWAVETLADRVADSVAVDDEKTTDAGTSSVGEADDEIVLLARNRPPEIDCGSCGAPATKVCETCLWERGPDAWLCEACASTHEDDCSRPSYLPYVNSPRVGVCGYTG</sequence>
<comment type="caution">
    <text evidence="1">The sequence shown here is derived from an EMBL/GenBank/DDBJ whole genome shotgun (WGS) entry which is preliminary data.</text>
</comment>
<dbReference type="Proteomes" id="UP000823588">
    <property type="component" value="Unassembled WGS sequence"/>
</dbReference>
<evidence type="ECO:0000313" key="1">
    <source>
        <dbReference type="EMBL" id="MBP1921713.1"/>
    </source>
</evidence>
<dbReference type="EMBL" id="JAGGKQ010000003">
    <property type="protein sequence ID" value="MBP1921713.1"/>
    <property type="molecule type" value="Genomic_DNA"/>
</dbReference>
<evidence type="ECO:0008006" key="3">
    <source>
        <dbReference type="Google" id="ProtNLM"/>
    </source>
</evidence>
<organism evidence="1 2">
    <name type="scientific">Halorubrum alkaliphilum</name>
    <dbReference type="NCBI Taxonomy" id="261290"/>
    <lineage>
        <taxon>Archaea</taxon>
        <taxon>Methanobacteriati</taxon>
        <taxon>Methanobacteriota</taxon>
        <taxon>Stenosarchaea group</taxon>
        <taxon>Halobacteria</taxon>
        <taxon>Halobacteriales</taxon>
        <taxon>Haloferacaceae</taxon>
        <taxon>Halorubrum</taxon>
    </lineage>
</organism>
<protein>
    <recommendedName>
        <fullName evidence="3">C2H2-type domain-containing protein</fullName>
    </recommendedName>
</protein>
<dbReference type="RefSeq" id="WP_209483193.1">
    <property type="nucleotide sequence ID" value="NZ_JAGGKQ010000003.1"/>
</dbReference>
<evidence type="ECO:0000313" key="2">
    <source>
        <dbReference type="Proteomes" id="UP000823588"/>
    </source>
</evidence>
<dbReference type="OrthoDB" id="117055at2157"/>
<accession>A0A8T4GC89</accession>
<gene>
    <name evidence="1" type="ORF">J2751_000706</name>
</gene>
<proteinExistence type="predicted"/>
<reference evidence="1" key="1">
    <citation type="submission" date="2021-03" db="EMBL/GenBank/DDBJ databases">
        <title>Genomic Encyclopedia of Type Strains, Phase IV (KMG-IV): sequencing the most valuable type-strain genomes for metagenomic binning, comparative biology and taxonomic classification.</title>
        <authorList>
            <person name="Goeker M."/>
        </authorList>
    </citation>
    <scope>NUCLEOTIDE SEQUENCE</scope>
    <source>
        <strain evidence="1">DSM 23564</strain>
    </source>
</reference>